<dbReference type="Gene3D" id="3.40.50.1820">
    <property type="entry name" value="alpha/beta hydrolase"/>
    <property type="match status" value="1"/>
</dbReference>
<keyword evidence="5" id="KW-0496">Mitochondrion</keyword>
<dbReference type="GO" id="GO:0005783">
    <property type="term" value="C:endoplasmic reticulum"/>
    <property type="evidence" value="ECO:0007669"/>
    <property type="project" value="UniProtKB-SubCell"/>
</dbReference>
<comment type="caution">
    <text evidence="7">The sequence shown here is derived from an EMBL/GenBank/DDBJ whole genome shotgun (WGS) entry which is preliminary data.</text>
</comment>
<keyword evidence="6" id="KW-0472">Membrane</keyword>
<dbReference type="OrthoDB" id="7464126at2759"/>
<evidence type="ECO:0000313" key="7">
    <source>
        <dbReference type="EMBL" id="KAF2964665.1"/>
    </source>
</evidence>
<accession>A0A7C8IN48</accession>
<evidence type="ECO:0000313" key="8">
    <source>
        <dbReference type="Proteomes" id="UP000481858"/>
    </source>
</evidence>
<keyword evidence="4" id="KW-0256">Endoplasmic reticulum</keyword>
<dbReference type="InParanoid" id="A0A7C8IN48"/>
<proteinExistence type="predicted"/>
<evidence type="ECO:0000256" key="3">
    <source>
        <dbReference type="ARBA" id="ARBA00004370"/>
    </source>
</evidence>
<dbReference type="InterPro" id="IPR052374">
    <property type="entry name" value="SERAC1"/>
</dbReference>
<reference evidence="7 8" key="1">
    <citation type="submission" date="2019-12" db="EMBL/GenBank/DDBJ databases">
        <title>Draft genome sequence of the ascomycete Xylaria multiplex DSM 110363.</title>
        <authorList>
            <person name="Buettner E."/>
            <person name="Kellner H."/>
        </authorList>
    </citation>
    <scope>NUCLEOTIDE SEQUENCE [LARGE SCALE GENOMIC DNA]</scope>
    <source>
        <strain evidence="7 8">DSM 110363</strain>
    </source>
</reference>
<evidence type="ECO:0000256" key="1">
    <source>
        <dbReference type="ARBA" id="ARBA00004173"/>
    </source>
</evidence>
<name>A0A7C8IN48_9PEZI</name>
<dbReference type="EMBL" id="WUBL01000141">
    <property type="protein sequence ID" value="KAF2964665.1"/>
    <property type="molecule type" value="Genomic_DNA"/>
</dbReference>
<dbReference type="InterPro" id="IPR029058">
    <property type="entry name" value="AB_hydrolase_fold"/>
</dbReference>
<dbReference type="Proteomes" id="UP000481858">
    <property type="component" value="Unassembled WGS sequence"/>
</dbReference>
<evidence type="ECO:0008006" key="9">
    <source>
        <dbReference type="Google" id="ProtNLM"/>
    </source>
</evidence>
<evidence type="ECO:0000256" key="6">
    <source>
        <dbReference type="ARBA" id="ARBA00023136"/>
    </source>
</evidence>
<dbReference type="SUPFAM" id="SSF53474">
    <property type="entry name" value="alpha/beta-Hydrolases"/>
    <property type="match status" value="1"/>
</dbReference>
<dbReference type="Pfam" id="PF02450">
    <property type="entry name" value="LCAT"/>
    <property type="match status" value="1"/>
</dbReference>
<dbReference type="GO" id="GO:0006629">
    <property type="term" value="P:lipid metabolic process"/>
    <property type="evidence" value="ECO:0007669"/>
    <property type="project" value="InterPro"/>
</dbReference>
<keyword evidence="8" id="KW-1185">Reference proteome</keyword>
<dbReference type="InterPro" id="IPR003386">
    <property type="entry name" value="LACT/PDAT_acylTrfase"/>
</dbReference>
<dbReference type="AlphaFoldDB" id="A0A7C8IN48"/>
<dbReference type="PANTHER" id="PTHR48182:SF2">
    <property type="entry name" value="PROTEIN SERAC1"/>
    <property type="match status" value="1"/>
</dbReference>
<dbReference type="GO" id="GO:0016020">
    <property type="term" value="C:membrane"/>
    <property type="evidence" value="ECO:0007669"/>
    <property type="project" value="UniProtKB-SubCell"/>
</dbReference>
<evidence type="ECO:0000256" key="2">
    <source>
        <dbReference type="ARBA" id="ARBA00004240"/>
    </source>
</evidence>
<evidence type="ECO:0000256" key="5">
    <source>
        <dbReference type="ARBA" id="ARBA00023128"/>
    </source>
</evidence>
<organism evidence="7 8">
    <name type="scientific">Xylaria multiplex</name>
    <dbReference type="NCBI Taxonomy" id="323545"/>
    <lineage>
        <taxon>Eukaryota</taxon>
        <taxon>Fungi</taxon>
        <taxon>Dikarya</taxon>
        <taxon>Ascomycota</taxon>
        <taxon>Pezizomycotina</taxon>
        <taxon>Sordariomycetes</taxon>
        <taxon>Xylariomycetidae</taxon>
        <taxon>Xylariales</taxon>
        <taxon>Xylariaceae</taxon>
        <taxon>Xylaria</taxon>
    </lineage>
</organism>
<gene>
    <name evidence="7" type="ORF">GQX73_g8898</name>
</gene>
<comment type="subcellular location">
    <subcellularLocation>
        <location evidence="2">Endoplasmic reticulum</location>
    </subcellularLocation>
    <subcellularLocation>
        <location evidence="3">Membrane</location>
    </subcellularLocation>
    <subcellularLocation>
        <location evidence="1">Mitochondrion</location>
    </subcellularLocation>
</comment>
<dbReference type="PANTHER" id="PTHR48182">
    <property type="entry name" value="PROTEIN SERAC1"/>
    <property type="match status" value="1"/>
</dbReference>
<dbReference type="GO" id="GO:0005739">
    <property type="term" value="C:mitochondrion"/>
    <property type="evidence" value="ECO:0007669"/>
    <property type="project" value="UniProtKB-SubCell"/>
</dbReference>
<protein>
    <recommendedName>
        <fullName evidence="9">DUF676 domain-containing protein</fullName>
    </recommendedName>
</protein>
<dbReference type="GO" id="GO:0008374">
    <property type="term" value="F:O-acyltransferase activity"/>
    <property type="evidence" value="ECO:0007669"/>
    <property type="project" value="InterPro"/>
</dbReference>
<sequence length="406" mass="45636">MTTPRLKSFTWRLSQIPEETSKDDILNYFDTDDRERIKVISLYPDASELGKLTATLLFKPNPDQPFDSPKRLPTAPEDIEIDKEFEGLTTLYCPPRGQVIAADVIAITGLTGHAFGSWAKSENFMWLRDFASKFGPSTRVLTYGYDTRLEGIDTSMTILADQAKAFLGQIKFSREARKCQKRPIIFIGHSLGCLLIKRVGNAMVEARDQYFALPVHAIIFMAAPHRGMNIKALEALVQGEPPQTLVRELERGSPTLQDLAERFPRVLGDIPVLTVFETKKTQTVEKAQEPYALIISDFGLTECQGPDGKWVRSGERVFMVESHSAKEYSQNERQICSNENHSSIAKLARNSNNIVFNSLRAFIAEILPKSIDALDSVCNYPLYIYISKYADTLCVPHQDTSDVFGI</sequence>
<evidence type="ECO:0000256" key="4">
    <source>
        <dbReference type="ARBA" id="ARBA00022824"/>
    </source>
</evidence>